<evidence type="ECO:0000256" key="5">
    <source>
        <dbReference type="ARBA" id="ARBA00022692"/>
    </source>
</evidence>
<evidence type="ECO:0000256" key="3">
    <source>
        <dbReference type="ARBA" id="ARBA00022448"/>
    </source>
</evidence>
<keyword evidence="4" id="KW-1003">Cell membrane</keyword>
<keyword evidence="7 9" id="KW-0472">Membrane</keyword>
<keyword evidence="3" id="KW-0813">Transport</keyword>
<name>A0A975KAC4_9SPHN</name>
<feature type="transmembrane region" description="Helical" evidence="9">
    <location>
        <begin position="63"/>
        <end position="84"/>
    </location>
</feature>
<feature type="transmembrane region" description="Helical" evidence="9">
    <location>
        <begin position="131"/>
        <end position="153"/>
    </location>
</feature>
<sequence length="473" mass="50308">MATVLRSTVTAKAASGSPGRRKGGSTGQLSPWRLAGFASLTVPIYAAQMPLAVHLPAIYSQHFGLSLAAIGAIFLAERLWGAAADPLIGALSDRTRSRFGRRRPWIVAGAIAFGLAAIALFFPVFGVTPVYLAVSLFIMYLGWSMIQIPYLAWSGEISGEYHERTRIATFQAVAGASSLLLVLVLPTIIDQVDPQDGALKLGAMGAVVIVSLILSLNFALRAFPEKPAPLTQPARLPLREALRVVFADRLLLRVLASDLAVTTGQGIRSVLIVFFVTHYMGLPQWASGLFLLQFIFGIVAGPIWAQIGYRIGKHRAAVAGEVVQIAINLGLLLVTPGNLPLLLGLTVAQGFAQGSGNLMLRAIVADVADRHRLETGHDRAALFFSAFSLSMKGGMALAVGIALPLVGWLGFDPAAPANTPAALNGLLYVFAFGPAVAHLISAAFIHGFPLDEAEHSRIRRALDERDHALQPAE</sequence>
<dbReference type="AlphaFoldDB" id="A0A975KAC4"/>
<dbReference type="InterPro" id="IPR018043">
    <property type="entry name" value="Na/Gal_symport_CS"/>
</dbReference>
<feature type="transmembrane region" description="Helical" evidence="9">
    <location>
        <begin position="201"/>
        <end position="220"/>
    </location>
</feature>
<dbReference type="RefSeq" id="WP_212610719.1">
    <property type="nucleotide sequence ID" value="NZ_CP073910.1"/>
</dbReference>
<feature type="transmembrane region" description="Helical" evidence="9">
    <location>
        <begin position="30"/>
        <end position="51"/>
    </location>
</feature>
<dbReference type="PANTHER" id="PTHR11328">
    <property type="entry name" value="MAJOR FACILITATOR SUPERFAMILY DOMAIN-CONTAINING PROTEIN"/>
    <property type="match status" value="1"/>
</dbReference>
<evidence type="ECO:0000313" key="11">
    <source>
        <dbReference type="Proteomes" id="UP000681425"/>
    </source>
</evidence>
<feature type="transmembrane region" description="Helical" evidence="9">
    <location>
        <begin position="105"/>
        <end position="125"/>
    </location>
</feature>
<evidence type="ECO:0000256" key="9">
    <source>
        <dbReference type="SAM" id="Phobius"/>
    </source>
</evidence>
<dbReference type="GO" id="GO:0008643">
    <property type="term" value="P:carbohydrate transport"/>
    <property type="evidence" value="ECO:0007669"/>
    <property type="project" value="InterPro"/>
</dbReference>
<protein>
    <submittedName>
        <fullName evidence="10">MFS transporter</fullName>
    </submittedName>
</protein>
<evidence type="ECO:0000256" key="2">
    <source>
        <dbReference type="ARBA" id="ARBA00009617"/>
    </source>
</evidence>
<dbReference type="Proteomes" id="UP000681425">
    <property type="component" value="Chromosome"/>
</dbReference>
<gene>
    <name evidence="10" type="ORF">KFK14_10315</name>
</gene>
<evidence type="ECO:0000256" key="6">
    <source>
        <dbReference type="ARBA" id="ARBA00022989"/>
    </source>
</evidence>
<accession>A0A975KAC4</accession>
<evidence type="ECO:0000313" key="10">
    <source>
        <dbReference type="EMBL" id="QUT07733.1"/>
    </source>
</evidence>
<dbReference type="PROSITE" id="PS00872">
    <property type="entry name" value="NA_GALACTOSIDE_SYMP"/>
    <property type="match status" value="1"/>
</dbReference>
<feature type="transmembrane region" description="Helical" evidence="9">
    <location>
        <begin position="381"/>
        <end position="406"/>
    </location>
</feature>
<dbReference type="GO" id="GO:0005886">
    <property type="term" value="C:plasma membrane"/>
    <property type="evidence" value="ECO:0007669"/>
    <property type="project" value="UniProtKB-SubCell"/>
</dbReference>
<dbReference type="GO" id="GO:0006814">
    <property type="term" value="P:sodium ion transport"/>
    <property type="evidence" value="ECO:0007669"/>
    <property type="project" value="InterPro"/>
</dbReference>
<feature type="transmembrane region" description="Helical" evidence="9">
    <location>
        <begin position="426"/>
        <end position="450"/>
    </location>
</feature>
<comment type="subcellular location">
    <subcellularLocation>
        <location evidence="1">Cell membrane</location>
        <topology evidence="1">Multi-pass membrane protein</topology>
    </subcellularLocation>
</comment>
<evidence type="ECO:0000256" key="7">
    <source>
        <dbReference type="ARBA" id="ARBA00023136"/>
    </source>
</evidence>
<proteinExistence type="inferred from homology"/>
<evidence type="ECO:0000256" key="4">
    <source>
        <dbReference type="ARBA" id="ARBA00022475"/>
    </source>
</evidence>
<feature type="transmembrane region" description="Helical" evidence="9">
    <location>
        <begin position="316"/>
        <end position="335"/>
    </location>
</feature>
<feature type="transmembrane region" description="Helical" evidence="9">
    <location>
        <begin position="165"/>
        <end position="189"/>
    </location>
</feature>
<feature type="compositionally biased region" description="Polar residues" evidence="8">
    <location>
        <begin position="1"/>
        <end position="10"/>
    </location>
</feature>
<keyword evidence="6 9" id="KW-1133">Transmembrane helix</keyword>
<reference evidence="10" key="1">
    <citation type="submission" date="2021-04" db="EMBL/GenBank/DDBJ databases">
        <title>Isolation of p-tert-butylphenol degrading bacteria Sphingobium phenoxybenzoativorans Tas13 from active sludge.</title>
        <authorList>
            <person name="Li Y."/>
        </authorList>
    </citation>
    <scope>NUCLEOTIDE SEQUENCE</scope>
    <source>
        <strain evidence="10">Tas13</strain>
    </source>
</reference>
<dbReference type="Gene3D" id="1.20.1250.20">
    <property type="entry name" value="MFS general substrate transporter like domains"/>
    <property type="match status" value="2"/>
</dbReference>
<feature type="region of interest" description="Disordered" evidence="8">
    <location>
        <begin position="1"/>
        <end position="27"/>
    </location>
</feature>
<evidence type="ECO:0000256" key="8">
    <source>
        <dbReference type="SAM" id="MobiDB-lite"/>
    </source>
</evidence>
<feature type="transmembrane region" description="Helical" evidence="9">
    <location>
        <begin position="285"/>
        <end position="304"/>
    </location>
</feature>
<dbReference type="SUPFAM" id="SSF103473">
    <property type="entry name" value="MFS general substrate transporter"/>
    <property type="match status" value="1"/>
</dbReference>
<keyword evidence="5 9" id="KW-0812">Transmembrane</keyword>
<dbReference type="Pfam" id="PF13347">
    <property type="entry name" value="MFS_2"/>
    <property type="match status" value="1"/>
</dbReference>
<evidence type="ECO:0000256" key="1">
    <source>
        <dbReference type="ARBA" id="ARBA00004651"/>
    </source>
</evidence>
<dbReference type="KEGG" id="spph:KFK14_10315"/>
<dbReference type="EMBL" id="CP073910">
    <property type="protein sequence ID" value="QUT07733.1"/>
    <property type="molecule type" value="Genomic_DNA"/>
</dbReference>
<dbReference type="InterPro" id="IPR039672">
    <property type="entry name" value="MFS_2"/>
</dbReference>
<dbReference type="GO" id="GO:0015293">
    <property type="term" value="F:symporter activity"/>
    <property type="evidence" value="ECO:0007669"/>
    <property type="project" value="InterPro"/>
</dbReference>
<comment type="similarity">
    <text evidence="2">Belongs to the sodium:galactoside symporter (TC 2.A.2) family.</text>
</comment>
<dbReference type="InterPro" id="IPR036259">
    <property type="entry name" value="MFS_trans_sf"/>
</dbReference>
<dbReference type="PANTHER" id="PTHR11328:SF24">
    <property type="entry name" value="MAJOR FACILITATOR SUPERFAMILY (MFS) PROFILE DOMAIN-CONTAINING PROTEIN"/>
    <property type="match status" value="1"/>
</dbReference>
<keyword evidence="11" id="KW-1185">Reference proteome</keyword>
<organism evidence="10 11">
    <name type="scientific">Sphingobium phenoxybenzoativorans</name>
    <dbReference type="NCBI Taxonomy" id="1592790"/>
    <lineage>
        <taxon>Bacteria</taxon>
        <taxon>Pseudomonadati</taxon>
        <taxon>Pseudomonadota</taxon>
        <taxon>Alphaproteobacteria</taxon>
        <taxon>Sphingomonadales</taxon>
        <taxon>Sphingomonadaceae</taxon>
        <taxon>Sphingobium</taxon>
    </lineage>
</organism>